<dbReference type="SUPFAM" id="SSF52172">
    <property type="entry name" value="CheY-like"/>
    <property type="match status" value="1"/>
</dbReference>
<evidence type="ECO:0000256" key="3">
    <source>
        <dbReference type="ARBA" id="ARBA00022553"/>
    </source>
</evidence>
<dbReference type="EC" id="2.7.13.3" evidence="2"/>
<dbReference type="InterPro" id="IPR011006">
    <property type="entry name" value="CheY-like_superfamily"/>
</dbReference>
<dbReference type="InterPro" id="IPR000014">
    <property type="entry name" value="PAS"/>
</dbReference>
<organism evidence="13 14">
    <name type="scientific">Sphingomonas montanisoli</name>
    <dbReference type="NCBI Taxonomy" id="2606412"/>
    <lineage>
        <taxon>Bacteria</taxon>
        <taxon>Pseudomonadati</taxon>
        <taxon>Pseudomonadota</taxon>
        <taxon>Alphaproteobacteria</taxon>
        <taxon>Sphingomonadales</taxon>
        <taxon>Sphingomonadaceae</taxon>
        <taxon>Sphingomonas</taxon>
    </lineage>
</organism>
<dbReference type="PROSITE" id="PS50109">
    <property type="entry name" value="HIS_KIN"/>
    <property type="match status" value="1"/>
</dbReference>
<dbReference type="Pfam" id="PF02518">
    <property type="entry name" value="HATPase_c"/>
    <property type="match status" value="1"/>
</dbReference>
<dbReference type="Proteomes" id="UP000322077">
    <property type="component" value="Unassembled WGS sequence"/>
</dbReference>
<feature type="domain" description="Histidine kinase" evidence="10">
    <location>
        <begin position="375"/>
        <end position="585"/>
    </location>
</feature>
<dbReference type="GO" id="GO:0000155">
    <property type="term" value="F:phosphorelay sensor kinase activity"/>
    <property type="evidence" value="ECO:0007669"/>
    <property type="project" value="InterPro"/>
</dbReference>
<evidence type="ECO:0000256" key="7">
    <source>
        <dbReference type="ARBA" id="ARBA00022840"/>
    </source>
</evidence>
<dbReference type="PRINTS" id="PR00344">
    <property type="entry name" value="BCTRLSENSOR"/>
</dbReference>
<dbReference type="SMART" id="SM00091">
    <property type="entry name" value="PAS"/>
    <property type="match status" value="1"/>
</dbReference>
<evidence type="ECO:0000256" key="4">
    <source>
        <dbReference type="ARBA" id="ARBA00022679"/>
    </source>
</evidence>
<evidence type="ECO:0000259" key="12">
    <source>
        <dbReference type="PROSITE" id="PS50113"/>
    </source>
</evidence>
<dbReference type="SUPFAM" id="SSF55874">
    <property type="entry name" value="ATPase domain of HSP90 chaperone/DNA topoisomerase II/histidine kinase"/>
    <property type="match status" value="1"/>
</dbReference>
<keyword evidence="5" id="KW-0547">Nucleotide-binding</keyword>
<dbReference type="SMART" id="SM00387">
    <property type="entry name" value="HATPase_c"/>
    <property type="match status" value="1"/>
</dbReference>
<keyword evidence="6" id="KW-0418">Kinase</keyword>
<dbReference type="CDD" id="cd00156">
    <property type="entry name" value="REC"/>
    <property type="match status" value="1"/>
</dbReference>
<feature type="domain" description="PAC" evidence="12">
    <location>
        <begin position="301"/>
        <end position="355"/>
    </location>
</feature>
<comment type="caution">
    <text evidence="9">Lacks conserved residue(s) required for the propagation of feature annotation.</text>
</comment>
<evidence type="ECO:0000256" key="2">
    <source>
        <dbReference type="ARBA" id="ARBA00012438"/>
    </source>
</evidence>
<evidence type="ECO:0000256" key="6">
    <source>
        <dbReference type="ARBA" id="ARBA00022777"/>
    </source>
</evidence>
<dbReference type="InterPro" id="IPR004358">
    <property type="entry name" value="Sig_transdc_His_kin-like_C"/>
</dbReference>
<feature type="domain" description="Response regulatory" evidence="11">
    <location>
        <begin position="85"/>
        <end position="252"/>
    </location>
</feature>
<evidence type="ECO:0000259" key="10">
    <source>
        <dbReference type="PROSITE" id="PS50109"/>
    </source>
</evidence>
<evidence type="ECO:0000259" key="11">
    <source>
        <dbReference type="PROSITE" id="PS50110"/>
    </source>
</evidence>
<dbReference type="InterPro" id="IPR013656">
    <property type="entry name" value="PAS_4"/>
</dbReference>
<proteinExistence type="predicted"/>
<dbReference type="EMBL" id="VTOU01000002">
    <property type="protein sequence ID" value="TZG27933.1"/>
    <property type="molecule type" value="Genomic_DNA"/>
</dbReference>
<dbReference type="SUPFAM" id="SSF55785">
    <property type="entry name" value="PYP-like sensor domain (PAS domain)"/>
    <property type="match status" value="1"/>
</dbReference>
<sequence length="585" mass="63188">MVRFVKVRSSPRCGEVAPKTTEGVGGRAQRSVSCLSTALRAVPFPVPGRNWEGPLPYGSNVVRKRHSIEAGAQIGPTSRGSRMISVLIAERDAIDAALLRRQLESSGCDATVVTDAGEAAGLIESAGGSLSGLIVNVELGDGVNGWDLARRLREVNPGAAIGYISGLGPGDWAINGVPGSVLIGAPGGDKTLPDEFFRLCRARHHHRGVLQIALSDERGLDAAIRTEREALQEHLQRTPSFIAVLDGPEHRFIFANEAYVRLVEREVVGSTVVESFPEAEQQGFVEILDRVYRTGEDFVAHGVEFYMKREGVENKIAYLDLVYRPIRNAEGRIHGIFVEGEDLTEQLETRERLATLQSELIHVARINAMGELASALAHELTQPLAAIQNYVSAAGLLTARHGVDERVSECLEGASASVQRAGNIIHRLRAMTMRGPVRQESVAIEPLLREAVTMAMTSAGRHDARITYDLRARGRVRVDPVQLQQVVMNLIRNAIEAAGAAVPDLILSTTDEGDMTRCCVHDAGPGIAAEMMPRIFQAFATSKPDGMGIGLSLSKRIIETHGGRMTAANNADGGASFCFTVPRDR</sequence>
<dbReference type="GO" id="GO:0005524">
    <property type="term" value="F:ATP binding"/>
    <property type="evidence" value="ECO:0007669"/>
    <property type="project" value="UniProtKB-KW"/>
</dbReference>
<dbReference type="InterPro" id="IPR036890">
    <property type="entry name" value="HATPase_C_sf"/>
</dbReference>
<dbReference type="CDD" id="cd00082">
    <property type="entry name" value="HisKA"/>
    <property type="match status" value="1"/>
</dbReference>
<dbReference type="Gene3D" id="6.10.250.2580">
    <property type="match status" value="1"/>
</dbReference>
<dbReference type="PROSITE" id="PS50113">
    <property type="entry name" value="PAC"/>
    <property type="match status" value="1"/>
</dbReference>
<dbReference type="InterPro" id="IPR005467">
    <property type="entry name" value="His_kinase_dom"/>
</dbReference>
<evidence type="ECO:0000313" key="13">
    <source>
        <dbReference type="EMBL" id="TZG27933.1"/>
    </source>
</evidence>
<dbReference type="Gene3D" id="3.30.565.10">
    <property type="entry name" value="Histidine kinase-like ATPase, C-terminal domain"/>
    <property type="match status" value="1"/>
</dbReference>
<keyword evidence="7" id="KW-0067">ATP-binding</keyword>
<dbReference type="InterPro" id="IPR000700">
    <property type="entry name" value="PAS-assoc_C"/>
</dbReference>
<name>A0A5D9C9C3_9SPHN</name>
<keyword evidence="8" id="KW-0902">Two-component regulatory system</keyword>
<dbReference type="InterPro" id="IPR036097">
    <property type="entry name" value="HisK_dim/P_sf"/>
</dbReference>
<dbReference type="SMART" id="SM00388">
    <property type="entry name" value="HisKA"/>
    <property type="match status" value="1"/>
</dbReference>
<dbReference type="Gene3D" id="3.40.50.2300">
    <property type="match status" value="1"/>
</dbReference>
<evidence type="ECO:0000256" key="1">
    <source>
        <dbReference type="ARBA" id="ARBA00000085"/>
    </source>
</evidence>
<dbReference type="Pfam" id="PF00512">
    <property type="entry name" value="HisKA"/>
    <property type="match status" value="1"/>
</dbReference>
<dbReference type="Gene3D" id="1.10.287.130">
    <property type="match status" value="1"/>
</dbReference>
<dbReference type="PANTHER" id="PTHR43065:SF10">
    <property type="entry name" value="PEROXIDE STRESS-ACTIVATED HISTIDINE KINASE MAK3"/>
    <property type="match status" value="1"/>
</dbReference>
<reference evidence="13 14" key="1">
    <citation type="submission" date="2019-08" db="EMBL/GenBank/DDBJ databases">
        <authorList>
            <person name="Wang G."/>
            <person name="Xu Z."/>
        </authorList>
    </citation>
    <scope>NUCLEOTIDE SEQUENCE [LARGE SCALE GENOMIC DNA]</scope>
    <source>
        <strain evidence="13 14">ZX</strain>
    </source>
</reference>
<evidence type="ECO:0000256" key="9">
    <source>
        <dbReference type="PROSITE-ProRule" id="PRU00169"/>
    </source>
</evidence>
<dbReference type="PANTHER" id="PTHR43065">
    <property type="entry name" value="SENSOR HISTIDINE KINASE"/>
    <property type="match status" value="1"/>
</dbReference>
<dbReference type="SUPFAM" id="SSF47384">
    <property type="entry name" value="Homodimeric domain of signal transducing histidine kinase"/>
    <property type="match status" value="1"/>
</dbReference>
<dbReference type="Gene3D" id="3.30.450.20">
    <property type="entry name" value="PAS domain"/>
    <property type="match status" value="1"/>
</dbReference>
<evidence type="ECO:0000256" key="8">
    <source>
        <dbReference type="ARBA" id="ARBA00023012"/>
    </source>
</evidence>
<evidence type="ECO:0000256" key="5">
    <source>
        <dbReference type="ARBA" id="ARBA00022741"/>
    </source>
</evidence>
<keyword evidence="3" id="KW-0597">Phosphoprotein</keyword>
<keyword evidence="14" id="KW-1185">Reference proteome</keyword>
<dbReference type="AlphaFoldDB" id="A0A5D9C9C3"/>
<protein>
    <recommendedName>
        <fullName evidence="2">histidine kinase</fullName>
        <ecNumber evidence="2">2.7.13.3</ecNumber>
    </recommendedName>
</protein>
<comment type="caution">
    <text evidence="13">The sequence shown here is derived from an EMBL/GenBank/DDBJ whole genome shotgun (WGS) entry which is preliminary data.</text>
</comment>
<evidence type="ECO:0000313" key="14">
    <source>
        <dbReference type="Proteomes" id="UP000322077"/>
    </source>
</evidence>
<dbReference type="InterPro" id="IPR035965">
    <property type="entry name" value="PAS-like_dom_sf"/>
</dbReference>
<dbReference type="Pfam" id="PF08448">
    <property type="entry name" value="PAS_4"/>
    <property type="match status" value="1"/>
</dbReference>
<dbReference type="PROSITE" id="PS50110">
    <property type="entry name" value="RESPONSE_REGULATORY"/>
    <property type="match status" value="1"/>
</dbReference>
<dbReference type="InterPro" id="IPR001789">
    <property type="entry name" value="Sig_transdc_resp-reg_receiver"/>
</dbReference>
<gene>
    <name evidence="13" type="ORF">FYJ91_10355</name>
</gene>
<accession>A0A5D9C9C3</accession>
<dbReference type="InterPro" id="IPR003594">
    <property type="entry name" value="HATPase_dom"/>
</dbReference>
<comment type="catalytic activity">
    <reaction evidence="1">
        <text>ATP + protein L-histidine = ADP + protein N-phospho-L-histidine.</text>
        <dbReference type="EC" id="2.7.13.3"/>
    </reaction>
</comment>
<keyword evidence="4" id="KW-0808">Transferase</keyword>
<dbReference type="InterPro" id="IPR003661">
    <property type="entry name" value="HisK_dim/P_dom"/>
</dbReference>